<dbReference type="EMBL" id="CM040462">
    <property type="protein sequence ID" value="MCI4381548.1"/>
    <property type="molecule type" value="Genomic_DNA"/>
</dbReference>
<evidence type="ECO:0000313" key="2">
    <source>
        <dbReference type="Proteomes" id="UP000829447"/>
    </source>
</evidence>
<reference evidence="1 2" key="1">
    <citation type="journal article" date="2022" name="bioRxiv">
        <title>An ancient truncated duplication of the anti-Mullerian hormone receptor type 2 gene is a potential conserved master sex determinant in the Pangasiidae catfish family.</title>
        <authorList>
            <person name="Wen M."/>
            <person name="Pan Q."/>
            <person name="Jouanno E."/>
            <person name="Montfort J."/>
            <person name="Zahm M."/>
            <person name="Cabau C."/>
            <person name="Klopp C."/>
            <person name="Iampietro C."/>
            <person name="Roques C."/>
            <person name="Bouchez O."/>
            <person name="Castinel A."/>
            <person name="Donnadieu C."/>
            <person name="Parrinello H."/>
            <person name="Poncet C."/>
            <person name="Belmonte E."/>
            <person name="Gautier V."/>
            <person name="Avarre J.-C."/>
            <person name="Dugue R."/>
            <person name="Gustiano R."/>
            <person name="Ha T.T.T."/>
            <person name="Campet M."/>
            <person name="Sriphairoj K."/>
            <person name="Ribolli J."/>
            <person name="de Almeida F.L."/>
            <person name="Desvignes T."/>
            <person name="Postlethwait J.H."/>
            <person name="Bucao C.F."/>
            <person name="Robinson-Rechavi M."/>
            <person name="Bobe J."/>
            <person name="Herpin A."/>
            <person name="Guiguen Y."/>
        </authorList>
    </citation>
    <scope>NUCLEOTIDE SEQUENCE [LARGE SCALE GENOMIC DNA]</scope>
    <source>
        <strain evidence="1">YG-Dec2019</strain>
    </source>
</reference>
<name>A0ACC5WR34_PANGG</name>
<organism evidence="1 2">
    <name type="scientific">Pangasianodon gigas</name>
    <name type="common">Mekong giant catfish</name>
    <name type="synonym">Pangasius gigas</name>
    <dbReference type="NCBI Taxonomy" id="30993"/>
    <lineage>
        <taxon>Eukaryota</taxon>
        <taxon>Metazoa</taxon>
        <taxon>Chordata</taxon>
        <taxon>Craniata</taxon>
        <taxon>Vertebrata</taxon>
        <taxon>Euteleostomi</taxon>
        <taxon>Actinopterygii</taxon>
        <taxon>Neopterygii</taxon>
        <taxon>Teleostei</taxon>
        <taxon>Ostariophysi</taxon>
        <taxon>Siluriformes</taxon>
        <taxon>Pangasiidae</taxon>
        <taxon>Pangasianodon</taxon>
    </lineage>
</organism>
<gene>
    <name evidence="1" type="ORF">PGIGA_G00253210</name>
</gene>
<evidence type="ECO:0000313" key="1">
    <source>
        <dbReference type="EMBL" id="MCI4381548.1"/>
    </source>
</evidence>
<sequence length="1282" mass="145196">MTWTSGLASAWAFWTGQGSGDSDVRTLVSNLLYEDQKPKDHPNRNYARNGVKTTKYSIWSFIPMNLLEQFRRVANIYFVGLAVLNFIPAVNAFQPQVAIIPICVILALTAIKDAWEDFRRYQSDRQLNSMPCLVYSRSQRSFVEKRWKDVRVGDFVRVLANEIVPADILLLHTSNPNGVCHMETANLDGETNLKQRKVVPGFSTLNTPFEPLNFNSTVVCEKPNNNLNNFNGFLEKDKKKTGFDIESLLLRGCTVRNTAHASGIVVYAGHESKSMLNNDRPRYKCSKLERKMNKDVLLCVLLLFCMCLIGATGHIYWLESFPSIPIYFIPESDGSFIHPLRAGIYMFFTMIILLQVMIPISLYLSIELVKIGQVFFITQDLDLYDEEKDSRVQCRALNITEDLGQIQHVFSDKTGTLTENKMVFRRGTIMGTEFPHEDNATRLAILAGETEQDEEVIYQQNRQPSLFSLEEVQEGPAGGRVNSNTFARSRFHRPRVIARTPGILAFSSPLETEVLPDQTLLQLVKDAECGRKNAHYLEFFLALAICNTVVVSTKAAQRQRAKRRRNCSHSSSLECMEGLLSRVASLGKQITGKRSTFPEPVPMDLIESPAHDVPSFYGSMKSHNEGRTSWGRAGSNLSVIEDVCYEAQSPDEAALVHAAKAYGFTLKERTPEHVIVQLPQGTLLKFDVLDVLAFDSTRRRMSIIVRHPETNEIVMYTKGADSGIMERLQNSFEDKSHLKSESRNIAYKTQQDLDMYARDGLRTLCFTRKVVSEQAYRNWLVMRQEAMSAIERKEELLMDTAAYMENNLTLLGATGIEDRLQENVPETIQALREAGIKVWVLTGDKLETAVNIAYSCKLLDQNDLVFTFKMANKDVCRTMLNGALSEIPRFQGEMPRIGLVIDGQTLGLLLDNDLQAQFLQLCQHSHSVLCCRATPLQKGKVVTLLRDRLKVMTLAIGDGANDVNMIQAADVGVGISGQEGLQAVMASDFAISRFKHLKKLLLVHGHSCYTRLANMIIYFFYKNVAYVNLLFWYQFFCGFSGTAMIDYWFMIFFNLFFTSTPPIMFGIMDREVSAHMLLHLPELYKRGQHAGGYCRTTFWIAILDAFYQSLVCFFVPYWTYKGSDIGIFSLGTPMNTVSLFTIILHLAIEIKSWTVVHWVIMVGSVLMFFIVTLAFSALCISCNPPSDPYWIMQQQMKDPVFYLVCILTTVVALLPRFTLHALRGTLVPCDHLKARQIDQLPPDQRDMWLREWRSLKALCSSYPSLSSSTRKRSAAARVQDAA</sequence>
<dbReference type="Proteomes" id="UP000829447">
    <property type="component" value="Linkage Group LG9"/>
</dbReference>
<comment type="caution">
    <text evidence="1">The sequence shown here is derived from an EMBL/GenBank/DDBJ whole genome shotgun (WGS) entry which is preliminary data.</text>
</comment>
<protein>
    <submittedName>
        <fullName evidence="1">Uncharacterized protein</fullName>
    </submittedName>
</protein>
<proteinExistence type="predicted"/>
<accession>A0ACC5WR34</accession>
<keyword evidence="2" id="KW-1185">Reference proteome</keyword>